<dbReference type="EMBL" id="JBBNAF010000003">
    <property type="protein sequence ID" value="KAK9161898.1"/>
    <property type="molecule type" value="Genomic_DNA"/>
</dbReference>
<keyword evidence="2" id="KW-1185">Reference proteome</keyword>
<protein>
    <submittedName>
        <fullName evidence="1">Uncharacterized protein</fullName>
    </submittedName>
</protein>
<dbReference type="AlphaFoldDB" id="A0AAP0L1E9"/>
<gene>
    <name evidence="1" type="ORF">Syun_008239</name>
</gene>
<accession>A0AAP0L1E9</accession>
<organism evidence="1 2">
    <name type="scientific">Stephania yunnanensis</name>
    <dbReference type="NCBI Taxonomy" id="152371"/>
    <lineage>
        <taxon>Eukaryota</taxon>
        <taxon>Viridiplantae</taxon>
        <taxon>Streptophyta</taxon>
        <taxon>Embryophyta</taxon>
        <taxon>Tracheophyta</taxon>
        <taxon>Spermatophyta</taxon>
        <taxon>Magnoliopsida</taxon>
        <taxon>Ranunculales</taxon>
        <taxon>Menispermaceae</taxon>
        <taxon>Menispermoideae</taxon>
        <taxon>Cissampelideae</taxon>
        <taxon>Stephania</taxon>
    </lineage>
</organism>
<evidence type="ECO:0000313" key="1">
    <source>
        <dbReference type="EMBL" id="KAK9161898.1"/>
    </source>
</evidence>
<dbReference type="Proteomes" id="UP001420932">
    <property type="component" value="Unassembled WGS sequence"/>
</dbReference>
<proteinExistence type="predicted"/>
<reference evidence="1 2" key="1">
    <citation type="submission" date="2024-01" db="EMBL/GenBank/DDBJ databases">
        <title>Genome assemblies of Stephania.</title>
        <authorList>
            <person name="Yang L."/>
        </authorList>
    </citation>
    <scope>NUCLEOTIDE SEQUENCE [LARGE SCALE GENOMIC DNA]</scope>
    <source>
        <strain evidence="1">YNDBR</strain>
        <tissue evidence="1">Leaf</tissue>
    </source>
</reference>
<name>A0AAP0L1E9_9MAGN</name>
<sequence>MGGGSMRNTRKIKQLLSRDKRCCWTGRRSRRGDSWTNERKTRPRGISVLKKCAQNPKKWLESDMTDDNVDVGVKASGLAPGSEESVLDCSLGAKVPSMAPSLALRGQVGYHGVGVNAMVRRPLD</sequence>
<evidence type="ECO:0000313" key="2">
    <source>
        <dbReference type="Proteomes" id="UP001420932"/>
    </source>
</evidence>
<comment type="caution">
    <text evidence="1">The sequence shown here is derived from an EMBL/GenBank/DDBJ whole genome shotgun (WGS) entry which is preliminary data.</text>
</comment>